<protein>
    <recommendedName>
        <fullName evidence="12">Carnitine transport ATP-binding protein OpuCA</fullName>
        <ecNumber evidence="11">7.6.2.9</ecNumber>
    </recommendedName>
</protein>
<dbReference type="SMART" id="SM00382">
    <property type="entry name" value="AAA"/>
    <property type="match status" value="1"/>
</dbReference>
<dbReference type="InterPro" id="IPR003593">
    <property type="entry name" value="AAA+_ATPase"/>
</dbReference>
<dbReference type="STRING" id="170573.GCA_001076995_01754"/>
<keyword evidence="4" id="KW-0547">Nucleotide-binding</keyword>
<dbReference type="Gene3D" id="3.40.50.300">
    <property type="entry name" value="P-loop containing nucleotide triphosphate hydrolases"/>
    <property type="match status" value="1"/>
</dbReference>
<keyword evidence="5 14" id="KW-0067">ATP-binding</keyword>
<evidence type="ECO:0000256" key="2">
    <source>
        <dbReference type="ARBA" id="ARBA00022475"/>
    </source>
</evidence>
<dbReference type="PROSITE" id="PS50893">
    <property type="entry name" value="ABC_TRANSPORTER_2"/>
    <property type="match status" value="1"/>
</dbReference>
<evidence type="ECO:0000313" key="14">
    <source>
        <dbReference type="EMBL" id="PMC19052.1"/>
    </source>
</evidence>
<dbReference type="FunFam" id="3.40.50.300:FF:000425">
    <property type="entry name" value="Probable ABC transporter, ATP-binding subunit"/>
    <property type="match status" value="1"/>
</dbReference>
<keyword evidence="1" id="KW-0813">Transport</keyword>
<dbReference type="InterPro" id="IPR008995">
    <property type="entry name" value="Mo/tungstate-bd_C_term_dom"/>
</dbReference>
<name>A0A2N6QHI8_9STAP</name>
<evidence type="ECO:0000256" key="3">
    <source>
        <dbReference type="ARBA" id="ARBA00022496"/>
    </source>
</evidence>
<evidence type="ECO:0000313" key="15">
    <source>
        <dbReference type="Proteomes" id="UP000235748"/>
    </source>
</evidence>
<organism evidence="14 15">
    <name type="scientific">Staphylococcus pettenkoferi</name>
    <dbReference type="NCBI Taxonomy" id="170573"/>
    <lineage>
        <taxon>Bacteria</taxon>
        <taxon>Bacillati</taxon>
        <taxon>Bacillota</taxon>
        <taxon>Bacilli</taxon>
        <taxon>Bacillales</taxon>
        <taxon>Staphylococcaceae</taxon>
        <taxon>Staphylococcus</taxon>
    </lineage>
</organism>
<dbReference type="InterPro" id="IPR027417">
    <property type="entry name" value="P-loop_NTPase"/>
</dbReference>
<dbReference type="Pfam" id="PF08402">
    <property type="entry name" value="TOBE_2"/>
    <property type="match status" value="1"/>
</dbReference>
<dbReference type="Proteomes" id="UP000235748">
    <property type="component" value="Unassembled WGS sequence"/>
</dbReference>
<dbReference type="RefSeq" id="WP_070504368.1">
    <property type="nucleotide sequence ID" value="NZ_JAASJD010000003.1"/>
</dbReference>
<feature type="domain" description="ABC transporter" evidence="13">
    <location>
        <begin position="5"/>
        <end position="235"/>
    </location>
</feature>
<dbReference type="GO" id="GO:0016887">
    <property type="term" value="F:ATP hydrolysis activity"/>
    <property type="evidence" value="ECO:0007669"/>
    <property type="project" value="InterPro"/>
</dbReference>
<evidence type="ECO:0000256" key="4">
    <source>
        <dbReference type="ARBA" id="ARBA00022741"/>
    </source>
</evidence>
<keyword evidence="7" id="KW-0406">Ion transport</keyword>
<keyword evidence="6" id="KW-0408">Iron</keyword>
<comment type="subunit">
    <text evidence="10">The complex is composed of two ATP-binding proteins (OpuCA), two transmembrane proteins (OpuCB and OpuCD) and a solute-binding protein (OpuCC).</text>
</comment>
<dbReference type="AlphaFoldDB" id="A0A2N6QHI8"/>
<dbReference type="GO" id="GO:0015418">
    <property type="term" value="F:ABC-type quaternary ammonium compound transporting activity"/>
    <property type="evidence" value="ECO:0007669"/>
    <property type="project" value="UniProtKB-EC"/>
</dbReference>
<dbReference type="GO" id="GO:0043190">
    <property type="term" value="C:ATP-binding cassette (ABC) transporter complex"/>
    <property type="evidence" value="ECO:0007669"/>
    <property type="project" value="InterPro"/>
</dbReference>
<evidence type="ECO:0000256" key="10">
    <source>
        <dbReference type="ARBA" id="ARBA00063934"/>
    </source>
</evidence>
<dbReference type="Gene3D" id="2.40.50.100">
    <property type="match status" value="1"/>
</dbReference>
<dbReference type="PANTHER" id="PTHR42781">
    <property type="entry name" value="SPERMIDINE/PUTRESCINE IMPORT ATP-BINDING PROTEIN POTA"/>
    <property type="match status" value="1"/>
</dbReference>
<dbReference type="GO" id="GO:0005524">
    <property type="term" value="F:ATP binding"/>
    <property type="evidence" value="ECO:0007669"/>
    <property type="project" value="UniProtKB-KW"/>
</dbReference>
<dbReference type="InterPro" id="IPR015853">
    <property type="entry name" value="ABC_transpr_FbpC"/>
</dbReference>
<dbReference type="CDD" id="cd03259">
    <property type="entry name" value="ABC_Carb_Solutes_like"/>
    <property type="match status" value="1"/>
</dbReference>
<evidence type="ECO:0000256" key="11">
    <source>
        <dbReference type="ARBA" id="ARBA00066388"/>
    </source>
</evidence>
<dbReference type="PANTHER" id="PTHR42781:SF4">
    <property type="entry name" value="SPERMIDINE_PUTRESCINE IMPORT ATP-BINDING PROTEIN POTA"/>
    <property type="match status" value="1"/>
</dbReference>
<dbReference type="InterPro" id="IPR012340">
    <property type="entry name" value="NA-bd_OB-fold"/>
</dbReference>
<comment type="catalytic activity">
    <reaction evidence="9">
        <text>a quaternary ammonium(out) + ATP + H2O = a quaternary ammonium(in) + ADP + phosphate + H(+)</text>
        <dbReference type="Rhea" id="RHEA:11036"/>
        <dbReference type="ChEBI" id="CHEBI:15377"/>
        <dbReference type="ChEBI" id="CHEBI:15378"/>
        <dbReference type="ChEBI" id="CHEBI:30616"/>
        <dbReference type="ChEBI" id="CHEBI:35267"/>
        <dbReference type="ChEBI" id="CHEBI:43474"/>
        <dbReference type="ChEBI" id="CHEBI:456216"/>
        <dbReference type="EC" id="7.6.2.9"/>
    </reaction>
</comment>
<dbReference type="GO" id="GO:0015408">
    <property type="term" value="F:ABC-type ferric iron transporter activity"/>
    <property type="evidence" value="ECO:0007669"/>
    <property type="project" value="InterPro"/>
</dbReference>
<evidence type="ECO:0000256" key="5">
    <source>
        <dbReference type="ARBA" id="ARBA00022840"/>
    </source>
</evidence>
<keyword evidence="8" id="KW-0472">Membrane</keyword>
<dbReference type="SUPFAM" id="SSF50331">
    <property type="entry name" value="MOP-like"/>
    <property type="match status" value="1"/>
</dbReference>
<evidence type="ECO:0000256" key="1">
    <source>
        <dbReference type="ARBA" id="ARBA00022448"/>
    </source>
</evidence>
<dbReference type="InterPro" id="IPR013611">
    <property type="entry name" value="Transp-assoc_OB_typ2"/>
</dbReference>
<evidence type="ECO:0000256" key="9">
    <source>
        <dbReference type="ARBA" id="ARBA00052482"/>
    </source>
</evidence>
<accession>A0A2N6QHI8</accession>
<evidence type="ECO:0000256" key="12">
    <source>
        <dbReference type="ARBA" id="ARBA00070305"/>
    </source>
</evidence>
<sequence>MNTKLQVKQLSKQFGNVHALRDITVDVKEGDMLAVLGESGCGKTTLLRSIAGFEDPDHGEIKIDGEVVFDAKTNVAPDKRKIGYVPQEGMLFPHLTVKQNIAFGLTRKERKSNRVQEMLALVNMQGYENRMPNELSGGQQQRIALARALAPNPKLVLLDEPFSALDAGLRTTLRAEVKRMLKRVNATSIFVTHDQEEALSMADSTMILVEGRNIQEGTPTTIYYYPNCKKIADFVGDAVYLDGYIEGDHFKGSMGHLEINEVSQSEGSEAKVMIRPEQLEISDDDTGIEATVQDTDFFGHDSLVYLDIKGIGRVKTRILGACQYEVEDKVHVKINGKAQVIETTV</sequence>
<dbReference type="InterPro" id="IPR017871">
    <property type="entry name" value="ABC_transporter-like_CS"/>
</dbReference>
<dbReference type="SUPFAM" id="SSF52540">
    <property type="entry name" value="P-loop containing nucleoside triphosphate hydrolases"/>
    <property type="match status" value="1"/>
</dbReference>
<dbReference type="InterPro" id="IPR003439">
    <property type="entry name" value="ABC_transporter-like_ATP-bd"/>
</dbReference>
<gene>
    <name evidence="14" type="ORF">CJ235_07230</name>
</gene>
<proteinExistence type="predicted"/>
<dbReference type="Pfam" id="PF00005">
    <property type="entry name" value="ABC_tran"/>
    <property type="match status" value="1"/>
</dbReference>
<reference evidence="14 15" key="1">
    <citation type="submission" date="2017-09" db="EMBL/GenBank/DDBJ databases">
        <title>Bacterial strain isolated from the female urinary microbiota.</title>
        <authorList>
            <person name="Thomas-White K."/>
            <person name="Kumar N."/>
            <person name="Forster S."/>
            <person name="Putonti C."/>
            <person name="Lawley T."/>
            <person name="Wolfe A.J."/>
        </authorList>
    </citation>
    <scope>NUCLEOTIDE SEQUENCE [LARGE SCALE GENOMIC DNA]</scope>
    <source>
        <strain evidence="14 15">UMB0834</strain>
    </source>
</reference>
<keyword evidence="2" id="KW-1003">Cell membrane</keyword>
<evidence type="ECO:0000256" key="7">
    <source>
        <dbReference type="ARBA" id="ARBA00023065"/>
    </source>
</evidence>
<dbReference type="InterPro" id="IPR050093">
    <property type="entry name" value="ABC_SmlMolc_Importer"/>
</dbReference>
<dbReference type="EC" id="7.6.2.9" evidence="11"/>
<evidence type="ECO:0000259" key="13">
    <source>
        <dbReference type="PROSITE" id="PS50893"/>
    </source>
</evidence>
<keyword evidence="3" id="KW-0410">Iron transport</keyword>
<dbReference type="PROSITE" id="PS00211">
    <property type="entry name" value="ABC_TRANSPORTER_1"/>
    <property type="match status" value="1"/>
</dbReference>
<dbReference type="Gene3D" id="2.40.50.140">
    <property type="entry name" value="Nucleic acid-binding proteins"/>
    <property type="match status" value="1"/>
</dbReference>
<comment type="caution">
    <text evidence="14">The sequence shown here is derived from an EMBL/GenBank/DDBJ whole genome shotgun (WGS) entry which is preliminary data.</text>
</comment>
<evidence type="ECO:0000256" key="8">
    <source>
        <dbReference type="ARBA" id="ARBA00023136"/>
    </source>
</evidence>
<evidence type="ECO:0000256" key="6">
    <source>
        <dbReference type="ARBA" id="ARBA00023004"/>
    </source>
</evidence>
<dbReference type="EMBL" id="PNGG01000003">
    <property type="protein sequence ID" value="PMC19052.1"/>
    <property type="molecule type" value="Genomic_DNA"/>
</dbReference>